<dbReference type="HAMAP" id="MF_00134_B">
    <property type="entry name" value="IGPS_B"/>
    <property type="match status" value="1"/>
</dbReference>
<dbReference type="OrthoDB" id="9804217at2"/>
<comment type="catalytic activity">
    <reaction evidence="1 8">
        <text>1-(2-carboxyphenylamino)-1-deoxy-D-ribulose 5-phosphate + H(+) = (1S,2R)-1-C-(indol-3-yl)glycerol 3-phosphate + CO2 + H2O</text>
        <dbReference type="Rhea" id="RHEA:23476"/>
        <dbReference type="ChEBI" id="CHEBI:15377"/>
        <dbReference type="ChEBI" id="CHEBI:15378"/>
        <dbReference type="ChEBI" id="CHEBI:16526"/>
        <dbReference type="ChEBI" id="CHEBI:58613"/>
        <dbReference type="ChEBI" id="CHEBI:58866"/>
        <dbReference type="EC" id="4.1.1.48"/>
    </reaction>
</comment>
<dbReference type="Proteomes" id="UP000199642">
    <property type="component" value="Unassembled WGS sequence"/>
</dbReference>
<keyword evidence="5 8" id="KW-0822">Tryptophan biosynthesis</keyword>
<dbReference type="STRING" id="435880.SAMN04487988_101142"/>
<dbReference type="GO" id="GO:0004640">
    <property type="term" value="F:phosphoribosylanthranilate isomerase activity"/>
    <property type="evidence" value="ECO:0007669"/>
    <property type="project" value="TreeGrafter"/>
</dbReference>
<evidence type="ECO:0000256" key="5">
    <source>
        <dbReference type="ARBA" id="ARBA00022822"/>
    </source>
</evidence>
<dbReference type="EC" id="4.1.1.48" evidence="8"/>
<comment type="pathway">
    <text evidence="2 8">Amino-acid biosynthesis; L-tryptophan biosynthesis; L-tryptophan from chorismate: step 4/5.</text>
</comment>
<accession>A0A1I2NIS0</accession>
<keyword evidence="6 8" id="KW-0057">Aromatic amino acid biosynthesis</keyword>
<dbReference type="Gene3D" id="3.20.20.70">
    <property type="entry name" value="Aldolase class I"/>
    <property type="match status" value="1"/>
</dbReference>
<dbReference type="NCBIfam" id="NF001377">
    <property type="entry name" value="PRK00278.2-4"/>
    <property type="match status" value="1"/>
</dbReference>
<comment type="similarity">
    <text evidence="8">Belongs to the TrpC family.</text>
</comment>
<feature type="domain" description="Indole-3-glycerol phosphate synthase" evidence="9">
    <location>
        <begin position="4"/>
        <end position="252"/>
    </location>
</feature>
<evidence type="ECO:0000256" key="2">
    <source>
        <dbReference type="ARBA" id="ARBA00004696"/>
    </source>
</evidence>
<dbReference type="InterPro" id="IPR013798">
    <property type="entry name" value="Indole-3-glycerol_P_synth_dom"/>
</dbReference>
<keyword evidence="4 8" id="KW-0210">Decarboxylase</keyword>
<evidence type="ECO:0000256" key="6">
    <source>
        <dbReference type="ARBA" id="ARBA00023141"/>
    </source>
</evidence>
<evidence type="ECO:0000256" key="7">
    <source>
        <dbReference type="ARBA" id="ARBA00023239"/>
    </source>
</evidence>
<dbReference type="InterPro" id="IPR045186">
    <property type="entry name" value="Indole-3-glycerol_P_synth"/>
</dbReference>
<evidence type="ECO:0000313" key="11">
    <source>
        <dbReference type="Proteomes" id="UP000199642"/>
    </source>
</evidence>
<evidence type="ECO:0000256" key="1">
    <source>
        <dbReference type="ARBA" id="ARBA00001633"/>
    </source>
</evidence>
<dbReference type="InterPro" id="IPR011060">
    <property type="entry name" value="RibuloseP-bd_barrel"/>
</dbReference>
<dbReference type="InterPro" id="IPR001468">
    <property type="entry name" value="Indole-3-GlycerolPSynthase_CS"/>
</dbReference>
<dbReference type="UniPathway" id="UPA00035">
    <property type="reaction ID" value="UER00043"/>
</dbReference>
<proteinExistence type="inferred from homology"/>
<evidence type="ECO:0000256" key="8">
    <source>
        <dbReference type="HAMAP-Rule" id="MF_00134"/>
    </source>
</evidence>
<dbReference type="PANTHER" id="PTHR22854:SF2">
    <property type="entry name" value="INDOLE-3-GLYCEROL-PHOSPHATE SYNTHASE"/>
    <property type="match status" value="1"/>
</dbReference>
<dbReference type="PANTHER" id="PTHR22854">
    <property type="entry name" value="TRYPTOPHAN BIOSYNTHESIS PROTEIN"/>
    <property type="match status" value="1"/>
</dbReference>
<protein>
    <recommendedName>
        <fullName evidence="8">Indole-3-glycerol phosphate synthase</fullName>
        <shortName evidence="8">IGPS</shortName>
        <ecNumber evidence="8">4.1.1.48</ecNumber>
    </recommendedName>
</protein>
<organism evidence="10 11">
    <name type="scientific">Algoriphagus hitonicola</name>
    <dbReference type="NCBI Taxonomy" id="435880"/>
    <lineage>
        <taxon>Bacteria</taxon>
        <taxon>Pseudomonadati</taxon>
        <taxon>Bacteroidota</taxon>
        <taxon>Cytophagia</taxon>
        <taxon>Cytophagales</taxon>
        <taxon>Cyclobacteriaceae</taxon>
        <taxon>Algoriphagus</taxon>
    </lineage>
</organism>
<dbReference type="SUPFAM" id="SSF51366">
    <property type="entry name" value="Ribulose-phoshate binding barrel"/>
    <property type="match status" value="1"/>
</dbReference>
<evidence type="ECO:0000256" key="4">
    <source>
        <dbReference type="ARBA" id="ARBA00022793"/>
    </source>
</evidence>
<dbReference type="InterPro" id="IPR013785">
    <property type="entry name" value="Aldolase_TIM"/>
</dbReference>
<dbReference type="FunFam" id="3.20.20.70:FF:000024">
    <property type="entry name" value="Indole-3-glycerol phosphate synthase"/>
    <property type="match status" value="1"/>
</dbReference>
<gene>
    <name evidence="8" type="primary">trpC</name>
    <name evidence="10" type="ORF">SAMN04487988_101142</name>
</gene>
<dbReference type="GO" id="GO:0004425">
    <property type="term" value="F:indole-3-glycerol-phosphate synthase activity"/>
    <property type="evidence" value="ECO:0007669"/>
    <property type="project" value="UniProtKB-UniRule"/>
</dbReference>
<dbReference type="RefSeq" id="WP_092788324.1">
    <property type="nucleotide sequence ID" value="NZ_FOPC01000001.1"/>
</dbReference>
<dbReference type="CDD" id="cd00331">
    <property type="entry name" value="IGPS"/>
    <property type="match status" value="1"/>
</dbReference>
<evidence type="ECO:0000259" key="9">
    <source>
        <dbReference type="Pfam" id="PF00218"/>
    </source>
</evidence>
<sequence length="271" mass="29924">MNILEKIIADKYREVAERKSLIPTKLLEKSIFYDGKVVSMKKYVTDPEKSGIIAEFKRKSPSKGLINGSASVEQVSIGYMQAGASALSILTDQEYFGGSNEDLKIARKFNFCPILRKDFVVDEYQIIEAKSIGADCVLLIAAALESEKLKSLANFAKSLGMEVLLEVHDGEELKKSLNDGVDLVGVNNRNLKTFEVSIDTSLELVTAIPDSFIKISESGISDPRALMQLKKAGFDGFLIGENFMKSSRPEQAAYNFIKEFKRLAASELSEA</sequence>
<keyword evidence="7 8" id="KW-0456">Lyase</keyword>
<dbReference type="AlphaFoldDB" id="A0A1I2NIS0"/>
<dbReference type="GO" id="GO:0000162">
    <property type="term" value="P:L-tryptophan biosynthetic process"/>
    <property type="evidence" value="ECO:0007669"/>
    <property type="project" value="UniProtKB-UniRule"/>
</dbReference>
<evidence type="ECO:0000256" key="3">
    <source>
        <dbReference type="ARBA" id="ARBA00022605"/>
    </source>
</evidence>
<name>A0A1I2NIS0_9BACT</name>
<dbReference type="PROSITE" id="PS00614">
    <property type="entry name" value="IGPS"/>
    <property type="match status" value="1"/>
</dbReference>
<dbReference type="EMBL" id="FOPC01000001">
    <property type="protein sequence ID" value="SFG03498.1"/>
    <property type="molecule type" value="Genomic_DNA"/>
</dbReference>
<keyword evidence="3 8" id="KW-0028">Amino-acid biosynthesis</keyword>
<dbReference type="Pfam" id="PF00218">
    <property type="entry name" value="IGPS"/>
    <property type="match status" value="1"/>
</dbReference>
<reference evidence="11" key="1">
    <citation type="submission" date="2016-10" db="EMBL/GenBank/DDBJ databases">
        <authorList>
            <person name="Varghese N."/>
            <person name="Submissions S."/>
        </authorList>
    </citation>
    <scope>NUCLEOTIDE SEQUENCE [LARGE SCALE GENOMIC DNA]</scope>
    <source>
        <strain evidence="11">DSM 19315</strain>
    </source>
</reference>
<evidence type="ECO:0000313" key="10">
    <source>
        <dbReference type="EMBL" id="SFG03498.1"/>
    </source>
</evidence>
<keyword evidence="11" id="KW-1185">Reference proteome</keyword>